<evidence type="ECO:0000256" key="3">
    <source>
        <dbReference type="ARBA" id="ARBA00011037"/>
    </source>
</evidence>
<feature type="active site" description="Proton donor" evidence="7 8">
    <location>
        <position position="100"/>
    </location>
</feature>
<dbReference type="GO" id="GO:0009423">
    <property type="term" value="P:chorismate biosynthetic process"/>
    <property type="evidence" value="ECO:0007669"/>
    <property type="project" value="UniProtKB-UniRule"/>
</dbReference>
<comment type="subunit">
    <text evidence="4 7">Homododecamer.</text>
</comment>
<dbReference type="STRING" id="1805209.AUJ73_03725"/>
<dbReference type="Proteomes" id="UP000183120">
    <property type="component" value="Unassembled WGS sequence"/>
</dbReference>
<dbReference type="InterPro" id="IPR036441">
    <property type="entry name" value="DHquinase_II_sf"/>
</dbReference>
<evidence type="ECO:0000256" key="10">
    <source>
        <dbReference type="PIRSR" id="PIRSR001399-3"/>
    </source>
</evidence>
<evidence type="ECO:0000313" key="12">
    <source>
        <dbReference type="Proteomes" id="UP000183120"/>
    </source>
</evidence>
<evidence type="ECO:0000256" key="8">
    <source>
        <dbReference type="PIRSR" id="PIRSR001399-1"/>
    </source>
</evidence>
<evidence type="ECO:0000256" key="5">
    <source>
        <dbReference type="ARBA" id="ARBA00012060"/>
    </source>
</evidence>
<feature type="site" description="Transition state stabilizer" evidence="7 10">
    <location>
        <position position="18"/>
    </location>
</feature>
<feature type="active site" description="Proton acceptor" evidence="7 8">
    <location>
        <position position="23"/>
    </location>
</feature>
<keyword evidence="7" id="KW-0028">Amino-acid biosynthesis</keyword>
<feature type="binding site" evidence="7 9">
    <location>
        <begin position="101"/>
        <end position="102"/>
    </location>
    <ligand>
        <name>substrate</name>
    </ligand>
</feature>
<feature type="binding site" evidence="7 9">
    <location>
        <position position="111"/>
    </location>
    <ligand>
        <name>substrate</name>
    </ligand>
</feature>
<reference evidence="11 12" key="1">
    <citation type="journal article" date="2016" name="Environ. Microbiol.">
        <title>Genomic resolution of a cold subsurface aquifer community provides metabolic insights for novel microbes adapted to high CO concentrations.</title>
        <authorList>
            <person name="Probst A.J."/>
            <person name="Castelle C.J."/>
            <person name="Singh A."/>
            <person name="Brown C.T."/>
            <person name="Anantharaman K."/>
            <person name="Sharon I."/>
            <person name="Hug L.A."/>
            <person name="Burstein D."/>
            <person name="Emerson J.B."/>
            <person name="Thomas B.C."/>
            <person name="Banfield J.F."/>
        </authorList>
    </citation>
    <scope>NUCLEOTIDE SEQUENCE [LARGE SCALE GENOMIC DNA]</scope>
    <source>
        <strain evidence="11">CG1_02_37_22</strain>
    </source>
</reference>
<organism evidence="11 12">
    <name type="scientific">Candidatus Gottesmanbacteria bacterium CG1_02_37_22</name>
    <dbReference type="NCBI Taxonomy" id="1805209"/>
    <lineage>
        <taxon>Bacteria</taxon>
        <taxon>Candidatus Gottesmaniibacteriota</taxon>
    </lineage>
</organism>
<dbReference type="GO" id="GO:0003855">
    <property type="term" value="F:3-dehydroquinate dehydratase activity"/>
    <property type="evidence" value="ECO:0007669"/>
    <property type="project" value="UniProtKB-UniRule"/>
</dbReference>
<accession>A0A1J4TP32</accession>
<name>A0A1J4TP32_9BACT</name>
<comment type="caution">
    <text evidence="11">The sequence shown here is derived from an EMBL/GenBank/DDBJ whole genome shotgun (WGS) entry which is preliminary data.</text>
</comment>
<dbReference type="GO" id="GO:0008652">
    <property type="term" value="P:amino acid biosynthetic process"/>
    <property type="evidence" value="ECO:0007669"/>
    <property type="project" value="UniProtKB-KW"/>
</dbReference>
<comment type="catalytic activity">
    <reaction evidence="1 7">
        <text>3-dehydroquinate = 3-dehydroshikimate + H2O</text>
        <dbReference type="Rhea" id="RHEA:21096"/>
        <dbReference type="ChEBI" id="CHEBI:15377"/>
        <dbReference type="ChEBI" id="CHEBI:16630"/>
        <dbReference type="ChEBI" id="CHEBI:32364"/>
        <dbReference type="EC" id="4.2.1.10"/>
    </reaction>
</comment>
<dbReference type="NCBIfam" id="NF003807">
    <property type="entry name" value="PRK05395.1-4"/>
    <property type="match status" value="1"/>
</dbReference>
<sequence>MKKIIVINGPNLNNLGNRSPKHYGKLTLDKIIYLMRKHSENTNIKFLFYQSNHEGRIIDFIQKKVKEASGIIINPGALTHYGYSLKDALIDTNLPIVEVHLSEIKNREKFRKLDIFEDIVISVISGLKEDGYLKAIDLLISYLNK</sequence>
<dbReference type="AlphaFoldDB" id="A0A1J4TP32"/>
<dbReference type="Gene3D" id="3.40.50.9100">
    <property type="entry name" value="Dehydroquinase, class II"/>
    <property type="match status" value="1"/>
</dbReference>
<dbReference type="EC" id="4.2.1.10" evidence="5 7"/>
<comment type="function">
    <text evidence="7">Catalyzes a trans-dehydration via an enolate intermediate.</text>
</comment>
<comment type="pathway">
    <text evidence="2 7">Metabolic intermediate biosynthesis; chorismate biosynthesis; chorismate from D-erythrose 4-phosphate and phosphoenolpyruvate: step 3/7.</text>
</comment>
<dbReference type="PIRSF" id="PIRSF001399">
    <property type="entry name" value="DHquinase_II"/>
    <property type="match status" value="1"/>
</dbReference>
<dbReference type="GO" id="GO:0009073">
    <property type="term" value="P:aromatic amino acid family biosynthetic process"/>
    <property type="evidence" value="ECO:0007669"/>
    <property type="project" value="UniProtKB-KW"/>
</dbReference>
<dbReference type="UniPathway" id="UPA00053">
    <property type="reaction ID" value="UER00086"/>
</dbReference>
<keyword evidence="7" id="KW-0057">Aromatic amino acid biosynthesis</keyword>
<dbReference type="PANTHER" id="PTHR21272">
    <property type="entry name" value="CATABOLIC 3-DEHYDROQUINASE"/>
    <property type="match status" value="1"/>
</dbReference>
<gene>
    <name evidence="7" type="primary">aroQ</name>
    <name evidence="11" type="ORF">AUJ73_03725</name>
</gene>
<evidence type="ECO:0000256" key="6">
    <source>
        <dbReference type="ARBA" id="ARBA00023239"/>
    </source>
</evidence>
<evidence type="ECO:0000256" key="9">
    <source>
        <dbReference type="PIRSR" id="PIRSR001399-2"/>
    </source>
</evidence>
<feature type="binding site" evidence="7 9">
    <location>
        <position position="87"/>
    </location>
    <ligand>
        <name>substrate</name>
    </ligand>
</feature>
<dbReference type="SUPFAM" id="SSF52304">
    <property type="entry name" value="Type II 3-dehydroquinate dehydratase"/>
    <property type="match status" value="1"/>
</dbReference>
<proteinExistence type="inferred from homology"/>
<evidence type="ECO:0000256" key="1">
    <source>
        <dbReference type="ARBA" id="ARBA00001864"/>
    </source>
</evidence>
<evidence type="ECO:0000256" key="4">
    <source>
        <dbReference type="ARBA" id="ARBA00011193"/>
    </source>
</evidence>
<dbReference type="NCBIfam" id="NF003805">
    <property type="entry name" value="PRK05395.1-2"/>
    <property type="match status" value="1"/>
</dbReference>
<dbReference type="CDD" id="cd00466">
    <property type="entry name" value="DHQase_II"/>
    <property type="match status" value="1"/>
</dbReference>
<feature type="binding site" evidence="7 9">
    <location>
        <position position="80"/>
    </location>
    <ligand>
        <name>substrate</name>
    </ligand>
</feature>
<dbReference type="PANTHER" id="PTHR21272:SF3">
    <property type="entry name" value="CATABOLIC 3-DEHYDROQUINASE"/>
    <property type="match status" value="1"/>
</dbReference>
<evidence type="ECO:0000256" key="2">
    <source>
        <dbReference type="ARBA" id="ARBA00004902"/>
    </source>
</evidence>
<feature type="binding site" evidence="7 9">
    <location>
        <position position="74"/>
    </location>
    <ligand>
        <name>substrate</name>
    </ligand>
</feature>
<dbReference type="EMBL" id="MNUY01000058">
    <property type="protein sequence ID" value="OIO13456.1"/>
    <property type="molecule type" value="Genomic_DNA"/>
</dbReference>
<keyword evidence="6 7" id="KW-0456">Lyase</keyword>
<protein>
    <recommendedName>
        <fullName evidence="5 7">3-dehydroquinate dehydratase</fullName>
        <shortName evidence="7">3-dehydroquinase</shortName>
        <ecNumber evidence="5 7">4.2.1.10</ecNumber>
    </recommendedName>
    <alternativeName>
        <fullName evidence="7">Type II DHQase</fullName>
    </alternativeName>
</protein>
<evidence type="ECO:0000313" key="11">
    <source>
        <dbReference type="EMBL" id="OIO13456.1"/>
    </source>
</evidence>
<dbReference type="HAMAP" id="MF_00169">
    <property type="entry name" value="AroQ"/>
    <property type="match status" value="1"/>
</dbReference>
<dbReference type="InterPro" id="IPR001874">
    <property type="entry name" value="DHquinase_II"/>
</dbReference>
<evidence type="ECO:0000256" key="7">
    <source>
        <dbReference type="HAMAP-Rule" id="MF_00169"/>
    </source>
</evidence>
<dbReference type="Pfam" id="PF01220">
    <property type="entry name" value="DHquinase_II"/>
    <property type="match status" value="1"/>
</dbReference>
<comment type="similarity">
    <text evidence="3 7">Belongs to the type-II 3-dehydroquinase family.</text>
</comment>
<dbReference type="GO" id="GO:0019631">
    <property type="term" value="P:quinate catabolic process"/>
    <property type="evidence" value="ECO:0007669"/>
    <property type="project" value="TreeGrafter"/>
</dbReference>